<evidence type="ECO:0000256" key="14">
    <source>
        <dbReference type="ARBA" id="ARBA00023204"/>
    </source>
</evidence>
<proteinExistence type="inferred from homology"/>
<organism evidence="19 20">
    <name type="scientific">Callorhinchus milii</name>
    <name type="common">Ghost shark</name>
    <dbReference type="NCBI Taxonomy" id="7868"/>
    <lineage>
        <taxon>Eukaryota</taxon>
        <taxon>Metazoa</taxon>
        <taxon>Chordata</taxon>
        <taxon>Craniata</taxon>
        <taxon>Vertebrata</taxon>
        <taxon>Chondrichthyes</taxon>
        <taxon>Holocephali</taxon>
        <taxon>Chimaeriformes</taxon>
        <taxon>Callorhinchidae</taxon>
        <taxon>Callorhinchus</taxon>
    </lineage>
</organism>
<name>A0A4W3IV78_CALMI</name>
<keyword evidence="20" id="KW-1185">Reference proteome</keyword>
<evidence type="ECO:0000256" key="16">
    <source>
        <dbReference type="ARBA" id="ARBA00023242"/>
    </source>
</evidence>
<keyword evidence="14 17" id="KW-0234">DNA repair</keyword>
<dbReference type="GO" id="GO:0008270">
    <property type="term" value="F:zinc ion binding"/>
    <property type="evidence" value="ECO:0007669"/>
    <property type="project" value="UniProtKB-KW"/>
</dbReference>
<dbReference type="InterPro" id="IPR011856">
    <property type="entry name" value="tRNA_endonuc-like_dom_sf"/>
</dbReference>
<reference evidence="20" key="1">
    <citation type="journal article" date="2006" name="Science">
        <title>Ancient noncoding elements conserved in the human genome.</title>
        <authorList>
            <person name="Venkatesh B."/>
            <person name="Kirkness E.F."/>
            <person name="Loh Y.H."/>
            <person name="Halpern A.L."/>
            <person name="Lee A.P."/>
            <person name="Johnson J."/>
            <person name="Dandona N."/>
            <person name="Viswanathan L.D."/>
            <person name="Tay A."/>
            <person name="Venter J.C."/>
            <person name="Strausberg R.L."/>
            <person name="Brenner S."/>
        </authorList>
    </citation>
    <scope>NUCLEOTIDE SEQUENCE [LARGE SCALE GENOMIC DNA]</scope>
</reference>
<accession>A0A4W3IV78</accession>
<dbReference type="Pfam" id="PF21169">
    <property type="entry name" value="Fan1_SAP"/>
    <property type="match status" value="1"/>
</dbReference>
<dbReference type="EC" id="3.1.4.1" evidence="17"/>
<dbReference type="GeneTree" id="ENSGT00390000018637"/>
<dbReference type="GO" id="GO:0017108">
    <property type="term" value="F:5'-flap endonuclease activity"/>
    <property type="evidence" value="ECO:0007669"/>
    <property type="project" value="TreeGrafter"/>
</dbReference>
<dbReference type="PANTHER" id="PTHR15749:SF4">
    <property type="entry name" value="FANCONI-ASSOCIATED NUCLEASE 1"/>
    <property type="match status" value="1"/>
</dbReference>
<dbReference type="PANTHER" id="PTHR15749">
    <property type="entry name" value="FANCONI-ASSOCIATED NUCLEASE 1"/>
    <property type="match status" value="1"/>
</dbReference>
<keyword evidence="11" id="KW-0269">Exonuclease</keyword>
<dbReference type="InterPro" id="IPR033315">
    <property type="entry name" value="Fan1-like"/>
</dbReference>
<keyword evidence="6" id="KW-0255">Endonuclease</keyword>
<evidence type="ECO:0000256" key="1">
    <source>
        <dbReference type="ARBA" id="ARBA00000983"/>
    </source>
</evidence>
<dbReference type="GO" id="GO:0008409">
    <property type="term" value="F:5'-3' exonuclease activity"/>
    <property type="evidence" value="ECO:0007669"/>
    <property type="project" value="TreeGrafter"/>
</dbReference>
<dbReference type="FunFam" id="3.40.1350.10:FF:000004">
    <property type="entry name" value="Fanconi-associated nuclease"/>
    <property type="match status" value="1"/>
</dbReference>
<comment type="function">
    <text evidence="17">Nuclease required for the repair of DNA interstrand cross-links (ICL). Acts as a 5'-3' exonuclease that anchors at a cut end of DNA and cleaves DNA successively at every third nucleotide, allowing to excise an ICL from one strand through flanking incisions.</text>
</comment>
<dbReference type="CDD" id="cd22326">
    <property type="entry name" value="FAN1-like"/>
    <property type="match status" value="1"/>
</dbReference>
<dbReference type="InterPro" id="IPR049138">
    <property type="entry name" value="Fan1_SAP_met"/>
</dbReference>
<comment type="cofactor">
    <cofactor evidence="17">
        <name>Mg(2+)</name>
        <dbReference type="ChEBI" id="CHEBI:18420"/>
    </cofactor>
    <cofactor evidence="17">
        <name>Mn(2+)</name>
        <dbReference type="ChEBI" id="CHEBI:29035"/>
    </cofactor>
</comment>
<evidence type="ECO:0000256" key="3">
    <source>
        <dbReference type="ARBA" id="ARBA00005533"/>
    </source>
</evidence>
<reference evidence="19" key="4">
    <citation type="submission" date="2025-08" db="UniProtKB">
        <authorList>
            <consortium name="Ensembl"/>
        </authorList>
    </citation>
    <scope>IDENTIFICATION</scope>
</reference>
<keyword evidence="4 17" id="KW-0540">Nuclease</keyword>
<dbReference type="SMART" id="SM00990">
    <property type="entry name" value="VRR_NUC"/>
    <property type="match status" value="1"/>
</dbReference>
<protein>
    <recommendedName>
        <fullName evidence="17">Fanconi-associated nuclease</fullName>
        <ecNumber evidence="17">3.1.4.1</ecNumber>
    </recommendedName>
</protein>
<keyword evidence="7 17" id="KW-0227">DNA damage</keyword>
<evidence type="ECO:0000256" key="10">
    <source>
        <dbReference type="ARBA" id="ARBA00022833"/>
    </source>
</evidence>
<keyword evidence="5 17" id="KW-0479">Metal-binding</keyword>
<dbReference type="Pfam" id="PF08774">
    <property type="entry name" value="VRR_NUC"/>
    <property type="match status" value="1"/>
</dbReference>
<keyword evidence="8" id="KW-0863">Zinc-finger</keyword>
<dbReference type="OMA" id="ECRVESM"/>
<comment type="similarity">
    <text evidence="3 17">Belongs to the FAN1 family.</text>
</comment>
<dbReference type="FunCoup" id="A0A4W3IV78">
    <property type="interactions" value="685"/>
</dbReference>
<evidence type="ECO:0000256" key="11">
    <source>
        <dbReference type="ARBA" id="ARBA00022839"/>
    </source>
</evidence>
<evidence type="ECO:0000256" key="5">
    <source>
        <dbReference type="ARBA" id="ARBA00022723"/>
    </source>
</evidence>
<evidence type="ECO:0000256" key="12">
    <source>
        <dbReference type="ARBA" id="ARBA00022842"/>
    </source>
</evidence>
<keyword evidence="15 17" id="KW-0464">Manganese</keyword>
<feature type="domain" description="VRR-NUC" evidence="18">
    <location>
        <begin position="508"/>
        <end position="621"/>
    </location>
</feature>
<evidence type="ECO:0000256" key="13">
    <source>
        <dbReference type="ARBA" id="ARBA00023054"/>
    </source>
</evidence>
<comment type="catalytic activity">
    <reaction evidence="1 17">
        <text>Hydrolytically removes 5'-nucleotides successively from the 3'-hydroxy termini of 3'-hydroxy-terminated oligonucleotides.</text>
        <dbReference type="EC" id="3.1.4.1"/>
    </reaction>
</comment>
<dbReference type="GO" id="GO:0004528">
    <property type="term" value="F:phosphodiesterase I activity"/>
    <property type="evidence" value="ECO:0007669"/>
    <property type="project" value="UniProtKB-EC"/>
</dbReference>
<dbReference type="InterPro" id="IPR049132">
    <property type="entry name" value="FAN1-like_euk"/>
</dbReference>
<dbReference type="AlphaFoldDB" id="A0A4W3IV78"/>
<dbReference type="InterPro" id="IPR049126">
    <property type="entry name" value="FAN1-like_TPR"/>
</dbReference>
<evidence type="ECO:0000256" key="6">
    <source>
        <dbReference type="ARBA" id="ARBA00022759"/>
    </source>
</evidence>
<evidence type="ECO:0000259" key="18">
    <source>
        <dbReference type="SMART" id="SM00990"/>
    </source>
</evidence>
<dbReference type="Proteomes" id="UP000314986">
    <property type="component" value="Unassembled WGS sequence"/>
</dbReference>
<sequence>GGEDRELFNEEDHSWITAFLQLSGTGNLKLYVRLFQRKLIWLKVNKLDYAEIGLDLIPYIREMGKAGLLQTESDLQDVSESLDLLSGPEMKVLAKRFLVPGSGRRELMTSLLRLSRQRSLFGGLTSSTTGSMMMKRAKELAGNCVRVARAPRAVLSRLLLLFSLTDAVEEEASSGQNQMSTVLLVNMGRVTFPQYKVARKTTIFRNRDDLIRYETAGHALRDVKVLMESGHWEDALELYKNSRDEQSQAAASNDSRFDRELPVYLRCFTAGWVHVRLRSHGVEILQRLRLYQEAVEELRALLAQTVYCAASRGRWWDRLALNLHQHLKQTEQAVHCILEGLDDGHVRPGHRLALHQRATRLRDSPGGKKWQPLLLTLPASSIGDVPHVTVKGKLCPQTGTGNSFFLLETAENINSLEKKGDGAMVICSVEQLALAHYRQQGFDQGIHGEGATFTTLFGLLFWDIIFMDGIPDVFRNSYQAFPLDLYTDCFYTNRREAVDSRLELVREASPLTLQSLIADVWRSQEGKATPLVTWQLFSSLQQAQSLVSSLGGAFLSGVCERLVKDLRHYRAGLPDLVVWNSNSFKFAEVKGPNDRLSPKQTVWLHELRQLGAEVEVCHVTAVGARSTRLS</sequence>
<evidence type="ECO:0000256" key="7">
    <source>
        <dbReference type="ARBA" id="ARBA00022763"/>
    </source>
</evidence>
<dbReference type="GO" id="GO:0070336">
    <property type="term" value="F:flap-structured DNA binding"/>
    <property type="evidence" value="ECO:0007669"/>
    <property type="project" value="TreeGrafter"/>
</dbReference>
<evidence type="ECO:0000256" key="9">
    <source>
        <dbReference type="ARBA" id="ARBA00022801"/>
    </source>
</evidence>
<keyword evidence="13" id="KW-0175">Coiled coil</keyword>
<keyword evidence="9 17" id="KW-0378">Hydrolase</keyword>
<reference evidence="20" key="3">
    <citation type="journal article" date="2014" name="Nature">
        <title>Elephant shark genome provides unique insights into gnathostome evolution.</title>
        <authorList>
            <consortium name="International Elephant Shark Genome Sequencing Consortium"/>
            <person name="Venkatesh B."/>
            <person name="Lee A.P."/>
            <person name="Ravi V."/>
            <person name="Maurya A.K."/>
            <person name="Lian M.M."/>
            <person name="Swann J.B."/>
            <person name="Ohta Y."/>
            <person name="Flajnik M.F."/>
            <person name="Sutoh Y."/>
            <person name="Kasahara M."/>
            <person name="Hoon S."/>
            <person name="Gangu V."/>
            <person name="Roy S.W."/>
            <person name="Irimia M."/>
            <person name="Korzh V."/>
            <person name="Kondrychyn I."/>
            <person name="Lim Z.W."/>
            <person name="Tay B.H."/>
            <person name="Tohari S."/>
            <person name="Kong K.W."/>
            <person name="Ho S."/>
            <person name="Lorente-Galdos B."/>
            <person name="Quilez J."/>
            <person name="Marques-Bonet T."/>
            <person name="Raney B.J."/>
            <person name="Ingham P.W."/>
            <person name="Tay A."/>
            <person name="Hillier L.W."/>
            <person name="Minx P."/>
            <person name="Boehm T."/>
            <person name="Wilson R.K."/>
            <person name="Brenner S."/>
            <person name="Warren W.C."/>
        </authorList>
    </citation>
    <scope>NUCLEOTIDE SEQUENCE [LARGE SCALE GENOMIC DNA]</scope>
</reference>
<evidence type="ECO:0000313" key="19">
    <source>
        <dbReference type="Ensembl" id="ENSCMIP00000024555.1"/>
    </source>
</evidence>
<dbReference type="Pfam" id="PF21170">
    <property type="entry name" value="FAN1_TPR"/>
    <property type="match status" value="1"/>
</dbReference>
<reference evidence="19" key="5">
    <citation type="submission" date="2025-09" db="UniProtKB">
        <authorList>
            <consortium name="Ensembl"/>
        </authorList>
    </citation>
    <scope>IDENTIFICATION</scope>
</reference>
<evidence type="ECO:0000313" key="20">
    <source>
        <dbReference type="Proteomes" id="UP000314986"/>
    </source>
</evidence>
<comment type="subcellular location">
    <subcellularLocation>
        <location evidence="2 17">Nucleus</location>
    </subcellularLocation>
</comment>
<dbReference type="InParanoid" id="A0A4W3IV78"/>
<keyword evidence="12 17" id="KW-0460">Magnesium</keyword>
<keyword evidence="10" id="KW-0862">Zinc</keyword>
<keyword evidence="16 17" id="KW-0539">Nucleus</keyword>
<evidence type="ECO:0000256" key="4">
    <source>
        <dbReference type="ARBA" id="ARBA00022722"/>
    </source>
</evidence>
<reference evidence="20" key="2">
    <citation type="journal article" date="2007" name="PLoS Biol.">
        <title>Survey sequencing and comparative analysis of the elephant shark (Callorhinchus milii) genome.</title>
        <authorList>
            <person name="Venkatesh B."/>
            <person name="Kirkness E.F."/>
            <person name="Loh Y.H."/>
            <person name="Halpern A.L."/>
            <person name="Lee A.P."/>
            <person name="Johnson J."/>
            <person name="Dandona N."/>
            <person name="Viswanathan L.D."/>
            <person name="Tay A."/>
            <person name="Venter J.C."/>
            <person name="Strausberg R.L."/>
            <person name="Brenner S."/>
        </authorList>
    </citation>
    <scope>NUCLEOTIDE SEQUENCE [LARGE SCALE GENOMIC DNA]</scope>
</reference>
<evidence type="ECO:0000256" key="2">
    <source>
        <dbReference type="ARBA" id="ARBA00004123"/>
    </source>
</evidence>
<dbReference type="InterPro" id="IPR014883">
    <property type="entry name" value="VRR_NUC"/>
</dbReference>
<dbReference type="GO" id="GO:0036297">
    <property type="term" value="P:interstrand cross-link repair"/>
    <property type="evidence" value="ECO:0007669"/>
    <property type="project" value="InterPro"/>
</dbReference>
<evidence type="ECO:0000256" key="15">
    <source>
        <dbReference type="ARBA" id="ARBA00023211"/>
    </source>
</evidence>
<dbReference type="STRING" id="7868.ENSCMIP00000024555"/>
<evidence type="ECO:0000256" key="8">
    <source>
        <dbReference type="ARBA" id="ARBA00022771"/>
    </source>
</evidence>
<evidence type="ECO:0000256" key="17">
    <source>
        <dbReference type="RuleBase" id="RU365033"/>
    </source>
</evidence>
<dbReference type="GO" id="GO:0005634">
    <property type="term" value="C:nucleus"/>
    <property type="evidence" value="ECO:0007669"/>
    <property type="project" value="UniProtKB-SubCell"/>
</dbReference>
<dbReference type="Ensembl" id="ENSCMIT00000024964.1">
    <property type="protein sequence ID" value="ENSCMIP00000024555.1"/>
    <property type="gene ID" value="ENSCMIG00000010870.1"/>
</dbReference>
<dbReference type="Gene3D" id="3.40.1350.10">
    <property type="match status" value="1"/>
</dbReference>